<dbReference type="Gene3D" id="2.40.440.10">
    <property type="entry name" value="L,D-transpeptidase catalytic domain-like"/>
    <property type="match status" value="1"/>
</dbReference>
<keyword evidence="8" id="KW-0732">Signal</keyword>
<dbReference type="EMBL" id="RQZG01000009">
    <property type="protein sequence ID" value="RRD04665.1"/>
    <property type="molecule type" value="Genomic_DNA"/>
</dbReference>
<dbReference type="InterPro" id="IPR005490">
    <property type="entry name" value="LD_TPept_cat_dom"/>
</dbReference>
<feature type="domain" description="L,D-TPase catalytic" evidence="9">
    <location>
        <begin position="489"/>
        <end position="602"/>
    </location>
</feature>
<evidence type="ECO:0000259" key="9">
    <source>
        <dbReference type="PROSITE" id="PS52029"/>
    </source>
</evidence>
<dbReference type="UniPathway" id="UPA00219"/>
<protein>
    <recommendedName>
        <fullName evidence="9">L,D-TPase catalytic domain-containing protein</fullName>
    </recommendedName>
</protein>
<evidence type="ECO:0000256" key="4">
    <source>
        <dbReference type="ARBA" id="ARBA00022984"/>
    </source>
</evidence>
<dbReference type="PANTHER" id="PTHR30582">
    <property type="entry name" value="L,D-TRANSPEPTIDASE"/>
    <property type="match status" value="1"/>
</dbReference>
<dbReference type="InterPro" id="IPR050979">
    <property type="entry name" value="LD-transpeptidase"/>
</dbReference>
<feature type="region of interest" description="Disordered" evidence="7">
    <location>
        <begin position="32"/>
        <end position="115"/>
    </location>
</feature>
<dbReference type="GO" id="GO:0008360">
    <property type="term" value="P:regulation of cell shape"/>
    <property type="evidence" value="ECO:0007669"/>
    <property type="project" value="UniProtKB-UniRule"/>
</dbReference>
<dbReference type="Proteomes" id="UP000280819">
    <property type="component" value="Unassembled WGS sequence"/>
</dbReference>
<dbReference type="Pfam" id="PF03734">
    <property type="entry name" value="YkuD"/>
    <property type="match status" value="1"/>
</dbReference>
<organism evidence="10 11">
    <name type="scientific">Arachnia propionica</name>
    <dbReference type="NCBI Taxonomy" id="1750"/>
    <lineage>
        <taxon>Bacteria</taxon>
        <taxon>Bacillati</taxon>
        <taxon>Actinomycetota</taxon>
        <taxon>Actinomycetes</taxon>
        <taxon>Propionibacteriales</taxon>
        <taxon>Propionibacteriaceae</taxon>
        <taxon>Arachnia</taxon>
    </lineage>
</organism>
<dbReference type="GO" id="GO:0005576">
    <property type="term" value="C:extracellular region"/>
    <property type="evidence" value="ECO:0007669"/>
    <property type="project" value="TreeGrafter"/>
</dbReference>
<dbReference type="OrthoDB" id="8887048at2"/>
<dbReference type="PANTHER" id="PTHR30582:SF33">
    <property type="entry name" value="EXPORTED PROTEIN"/>
    <property type="match status" value="1"/>
</dbReference>
<name>A0A3P1T637_9ACTN</name>
<evidence type="ECO:0000313" key="11">
    <source>
        <dbReference type="Proteomes" id="UP000280819"/>
    </source>
</evidence>
<feature type="signal peptide" evidence="8">
    <location>
        <begin position="1"/>
        <end position="35"/>
    </location>
</feature>
<dbReference type="SUPFAM" id="SSF141523">
    <property type="entry name" value="L,D-transpeptidase catalytic domain-like"/>
    <property type="match status" value="1"/>
</dbReference>
<dbReference type="CDD" id="cd16913">
    <property type="entry name" value="YkuD_like"/>
    <property type="match status" value="1"/>
</dbReference>
<accession>A0A3P1T637</accession>
<feature type="chain" id="PRO_5018030148" description="L,D-TPase catalytic domain-containing protein" evidence="8">
    <location>
        <begin position="36"/>
        <end position="603"/>
    </location>
</feature>
<keyword evidence="2" id="KW-0808">Transferase</keyword>
<evidence type="ECO:0000256" key="1">
    <source>
        <dbReference type="ARBA" id="ARBA00004752"/>
    </source>
</evidence>
<keyword evidence="5 6" id="KW-0961">Cell wall biogenesis/degradation</keyword>
<dbReference type="GO" id="GO:0071972">
    <property type="term" value="F:peptidoglycan L,D-transpeptidase activity"/>
    <property type="evidence" value="ECO:0007669"/>
    <property type="project" value="TreeGrafter"/>
</dbReference>
<gene>
    <name evidence="10" type="ORF">EII34_08965</name>
</gene>
<evidence type="ECO:0000313" key="10">
    <source>
        <dbReference type="EMBL" id="RRD04665.1"/>
    </source>
</evidence>
<evidence type="ECO:0000256" key="2">
    <source>
        <dbReference type="ARBA" id="ARBA00022679"/>
    </source>
</evidence>
<dbReference type="GO" id="GO:0018104">
    <property type="term" value="P:peptidoglycan-protein cross-linking"/>
    <property type="evidence" value="ECO:0007669"/>
    <property type="project" value="TreeGrafter"/>
</dbReference>
<comment type="pathway">
    <text evidence="1 6">Cell wall biogenesis; peptidoglycan biosynthesis.</text>
</comment>
<feature type="active site" description="Proton donor/acceptor" evidence="6">
    <location>
        <position position="559"/>
    </location>
</feature>
<keyword evidence="3 6" id="KW-0133">Cell shape</keyword>
<keyword evidence="4 6" id="KW-0573">Peptidoglycan synthesis</keyword>
<proteinExistence type="predicted"/>
<dbReference type="InterPro" id="IPR038063">
    <property type="entry name" value="Transpep_catalytic_dom"/>
</dbReference>
<evidence type="ECO:0000256" key="7">
    <source>
        <dbReference type="SAM" id="MobiDB-lite"/>
    </source>
</evidence>
<evidence type="ECO:0000256" key="3">
    <source>
        <dbReference type="ARBA" id="ARBA00022960"/>
    </source>
</evidence>
<reference evidence="10 11" key="1">
    <citation type="submission" date="2018-11" db="EMBL/GenBank/DDBJ databases">
        <title>Genomes From Bacteria Associated with the Canine Oral Cavity: a Test Case for Automated Genome-Based Taxonomic Assignment.</title>
        <authorList>
            <person name="Coil D.A."/>
            <person name="Jospin G."/>
            <person name="Darling A.E."/>
            <person name="Wallis C."/>
            <person name="Davis I.J."/>
            <person name="Harris S."/>
            <person name="Eisen J.A."/>
            <person name="Holcombe L.J."/>
            <person name="O'Flynn C."/>
        </authorList>
    </citation>
    <scope>NUCLEOTIDE SEQUENCE [LARGE SCALE GENOMIC DNA]</scope>
    <source>
        <strain evidence="10 11">OH887_COT-365</strain>
    </source>
</reference>
<feature type="compositionally biased region" description="Polar residues" evidence="7">
    <location>
        <begin position="54"/>
        <end position="79"/>
    </location>
</feature>
<evidence type="ECO:0000256" key="6">
    <source>
        <dbReference type="PROSITE-ProRule" id="PRU01373"/>
    </source>
</evidence>
<dbReference type="PROSITE" id="PS52029">
    <property type="entry name" value="LD_TPASE"/>
    <property type="match status" value="1"/>
</dbReference>
<comment type="caution">
    <text evidence="10">The sequence shown here is derived from an EMBL/GenBank/DDBJ whole genome shotgun (WGS) entry which is preliminary data.</text>
</comment>
<dbReference type="GO" id="GO:0016740">
    <property type="term" value="F:transferase activity"/>
    <property type="evidence" value="ECO:0007669"/>
    <property type="project" value="UniProtKB-KW"/>
</dbReference>
<dbReference type="GO" id="GO:0071555">
    <property type="term" value="P:cell wall organization"/>
    <property type="evidence" value="ECO:0007669"/>
    <property type="project" value="UniProtKB-UniRule"/>
</dbReference>
<sequence>MQQKTHRWFTRSLVGLASVALSMTMVVADSSIARADEPSPTDPTTRPVVEESPTPDSSETPGTATPTQSPSGSPTAEPTSAQPSPDEASAEAEPAGVLENSLKDTSPSPLFAGENGELTARFGENQPGVEVWGEVWLPWANRWSRTASVRTDRTGQAKVALTWNPIAGTQRWRATARLIDGSLRSTPEVTIRRAAAIAQQPKGAEPGQDVTLSGTFDVAQRLSITPEVWIPSLNRWSRAATTTTAANGSFSVQLTWSKEHHGTQTWRVAAQLPDGRVVHTNETSVLRRRKPSVSRLRTLTVGQGAWTWGNFQTSEPITVWGEVWRTDVQDWSRSASVRSASDGDYSININFDIHRQGTQRWRIAGRHADGTIQYTDEFSVVRRPRPTVSKPRVLPARYPMHTFGNFPTDQPITYWGEVWRTDGQGWSRTAQYSTSRDGDYTLDLSYGNEHAGTLRWRIAGRYPDGSVVYTDEFTVHRTSPMHPSCMTGRVMCATKDDNRLWWVVNGQILESLEARFGKPGMDTREGMHTVKWKSRYHTSSIYNVYMPYAMFFNGGQAVHYSPGFAATGHIGAGSAGCINVRDEPAIARIYDQVRVGDRVFVYR</sequence>
<feature type="compositionally biased region" description="Low complexity" evidence="7">
    <location>
        <begin position="80"/>
        <end position="95"/>
    </location>
</feature>
<dbReference type="AlphaFoldDB" id="A0A3P1T637"/>
<evidence type="ECO:0000256" key="5">
    <source>
        <dbReference type="ARBA" id="ARBA00023316"/>
    </source>
</evidence>
<dbReference type="RefSeq" id="WP_124844817.1">
    <property type="nucleotide sequence ID" value="NZ_RQZG01000009.1"/>
</dbReference>
<feature type="active site" description="Nucleophile" evidence="6">
    <location>
        <position position="577"/>
    </location>
</feature>
<evidence type="ECO:0000256" key="8">
    <source>
        <dbReference type="SAM" id="SignalP"/>
    </source>
</evidence>